<evidence type="ECO:0000256" key="1">
    <source>
        <dbReference type="SAM" id="MobiDB-lite"/>
    </source>
</evidence>
<dbReference type="Proteomes" id="UP000239471">
    <property type="component" value="Unassembled WGS sequence"/>
</dbReference>
<evidence type="ECO:0000313" key="3">
    <source>
        <dbReference type="EMBL" id="PRR82960.1"/>
    </source>
</evidence>
<comment type="caution">
    <text evidence="3">The sequence shown here is derived from an EMBL/GenBank/DDBJ whole genome shotgun (WGS) entry which is preliminary data.</text>
</comment>
<feature type="transmembrane region" description="Helical" evidence="2">
    <location>
        <begin position="21"/>
        <end position="40"/>
    </location>
</feature>
<feature type="compositionally biased region" description="Polar residues" evidence="1">
    <location>
        <begin position="126"/>
        <end position="140"/>
    </location>
</feature>
<dbReference type="InterPro" id="IPR014195">
    <property type="entry name" value="Spore_III_AG"/>
</dbReference>
<proteinExistence type="predicted"/>
<feature type="region of interest" description="Disordered" evidence="1">
    <location>
        <begin position="119"/>
        <end position="140"/>
    </location>
</feature>
<dbReference type="OrthoDB" id="1634070at2"/>
<evidence type="ECO:0000313" key="4">
    <source>
        <dbReference type="Proteomes" id="UP000239471"/>
    </source>
</evidence>
<name>A0A2T0BGD4_9CLOT</name>
<protein>
    <recommendedName>
        <fullName evidence="5">Stage III sporulation protein AG</fullName>
    </recommendedName>
</protein>
<keyword evidence="4" id="KW-1185">Reference proteome</keyword>
<keyword evidence="2" id="KW-0472">Membrane</keyword>
<reference evidence="3 4" key="1">
    <citation type="submission" date="2018-03" db="EMBL/GenBank/DDBJ databases">
        <title>Genome sequence of Clostridium vincentii DSM 10228.</title>
        <authorList>
            <person name="Poehlein A."/>
            <person name="Daniel R."/>
        </authorList>
    </citation>
    <scope>NUCLEOTIDE SEQUENCE [LARGE SCALE GENOMIC DNA]</scope>
    <source>
        <strain evidence="3 4">DSM 10228</strain>
    </source>
</reference>
<keyword evidence="2" id="KW-0812">Transmembrane</keyword>
<dbReference type="RefSeq" id="WP_106059395.1">
    <property type="nucleotide sequence ID" value="NZ_PVXQ01000011.1"/>
</dbReference>
<sequence length="197" mass="21866">MNKDKILNELNKLLKDKKFSYVLCILLALSFVLIAINFFAPKSVNTISENTSAETITNETMNETNTANYEDEQKKELINILKRIEGIGDVDAMINFQSGEVKVPAYDTTTQTTITEETDKEGGKRVNNQKNDGSTVVMTSNDGENEPFILESYKPKVIGVVVVADGAKSSKTKSDIEKAIQSLYDIPANKVNVYPMK</sequence>
<evidence type="ECO:0000256" key="2">
    <source>
        <dbReference type="SAM" id="Phobius"/>
    </source>
</evidence>
<dbReference type="AlphaFoldDB" id="A0A2T0BGD4"/>
<dbReference type="NCBIfam" id="TIGR02830">
    <property type="entry name" value="spore_III_AG"/>
    <property type="match status" value="1"/>
</dbReference>
<accession>A0A2T0BGD4</accession>
<dbReference type="EMBL" id="PVXQ01000011">
    <property type="protein sequence ID" value="PRR82960.1"/>
    <property type="molecule type" value="Genomic_DNA"/>
</dbReference>
<organism evidence="3 4">
    <name type="scientific">Clostridium vincentii</name>
    <dbReference type="NCBI Taxonomy" id="52704"/>
    <lineage>
        <taxon>Bacteria</taxon>
        <taxon>Bacillati</taxon>
        <taxon>Bacillota</taxon>
        <taxon>Clostridia</taxon>
        <taxon>Eubacteriales</taxon>
        <taxon>Clostridiaceae</taxon>
        <taxon>Clostridium</taxon>
    </lineage>
</organism>
<keyword evidence="2" id="KW-1133">Transmembrane helix</keyword>
<gene>
    <name evidence="3" type="ORF">CLVI_14030</name>
</gene>
<evidence type="ECO:0008006" key="5">
    <source>
        <dbReference type="Google" id="ProtNLM"/>
    </source>
</evidence>